<dbReference type="Proteomes" id="UP000242146">
    <property type="component" value="Unassembled WGS sequence"/>
</dbReference>
<gene>
    <name evidence="1" type="ORF">DM01DRAFT_1331769</name>
</gene>
<dbReference type="AlphaFoldDB" id="A0A1X2GWE9"/>
<comment type="caution">
    <text evidence="1">The sequence shown here is derived from an EMBL/GenBank/DDBJ whole genome shotgun (WGS) entry which is preliminary data.</text>
</comment>
<keyword evidence="2" id="KW-1185">Reference proteome</keyword>
<reference evidence="1 2" key="1">
    <citation type="submission" date="2016-07" db="EMBL/GenBank/DDBJ databases">
        <title>Pervasive Adenine N6-methylation of Active Genes in Fungi.</title>
        <authorList>
            <consortium name="DOE Joint Genome Institute"/>
            <person name="Mondo S.J."/>
            <person name="Dannebaum R.O."/>
            <person name="Kuo R.C."/>
            <person name="Labutti K."/>
            <person name="Haridas S."/>
            <person name="Kuo A."/>
            <person name="Salamov A."/>
            <person name="Ahrendt S.R."/>
            <person name="Lipzen A."/>
            <person name="Sullivan W."/>
            <person name="Andreopoulos W.B."/>
            <person name="Clum A."/>
            <person name="Lindquist E."/>
            <person name="Daum C."/>
            <person name="Ramamoorthy G.K."/>
            <person name="Gryganskyi A."/>
            <person name="Culley D."/>
            <person name="Magnuson J.K."/>
            <person name="James T.Y."/>
            <person name="O'Malley M.A."/>
            <person name="Stajich J.E."/>
            <person name="Spatafora J.W."/>
            <person name="Visel A."/>
            <person name="Grigoriev I.V."/>
        </authorList>
    </citation>
    <scope>NUCLEOTIDE SEQUENCE [LARGE SCALE GENOMIC DNA]</scope>
    <source>
        <strain evidence="1 2">NRRL 3301</strain>
    </source>
</reference>
<evidence type="ECO:0000313" key="1">
    <source>
        <dbReference type="EMBL" id="ORX62329.1"/>
    </source>
</evidence>
<evidence type="ECO:0000313" key="2">
    <source>
        <dbReference type="Proteomes" id="UP000242146"/>
    </source>
</evidence>
<sequence>MSSRRLSRLVNSSIENFITRQNAETSYSNLVDMPDGEIVRRFIVLLFDVSGFEFYLKLIHDQKVDFQQQIPGKCGNAGYA</sequence>
<organism evidence="1 2">
    <name type="scientific">Hesseltinella vesiculosa</name>
    <dbReference type="NCBI Taxonomy" id="101127"/>
    <lineage>
        <taxon>Eukaryota</taxon>
        <taxon>Fungi</taxon>
        <taxon>Fungi incertae sedis</taxon>
        <taxon>Mucoromycota</taxon>
        <taxon>Mucoromycotina</taxon>
        <taxon>Mucoromycetes</taxon>
        <taxon>Mucorales</taxon>
        <taxon>Cunninghamellaceae</taxon>
        <taxon>Hesseltinella</taxon>
    </lineage>
</organism>
<name>A0A1X2GWE9_9FUNG</name>
<dbReference type="EMBL" id="MCGT01000002">
    <property type="protein sequence ID" value="ORX62329.1"/>
    <property type="molecule type" value="Genomic_DNA"/>
</dbReference>
<proteinExistence type="predicted"/>
<accession>A0A1X2GWE9</accession>
<protein>
    <submittedName>
        <fullName evidence="1">Uncharacterized protein</fullName>
    </submittedName>
</protein>